<feature type="transmembrane region" description="Helical" evidence="1">
    <location>
        <begin position="82"/>
        <end position="101"/>
    </location>
</feature>
<name>A0ABP9Y6I6_9FUNG</name>
<sequence length="181" mass="20561">MQQEPFPNANALARRYRICGYMGMSLGDKSQVGTVQTLTENGRTVSGYNISDMSGFVFMPINGGSDLYNCTRLWEGEMKFSVVMFAILFTFYIHFAFCFWCHTQDRMIIEQQVYEGIYGPQGYSMNMMMSDNMMNNPGMMNNGNPSMMMNIKPSTGERTNTDNDGQRSLAQVARAVFGRLR</sequence>
<evidence type="ECO:0000256" key="1">
    <source>
        <dbReference type="SAM" id="Phobius"/>
    </source>
</evidence>
<organism evidence="2 3">
    <name type="scientific">Helicostylum pulchrum</name>
    <dbReference type="NCBI Taxonomy" id="562976"/>
    <lineage>
        <taxon>Eukaryota</taxon>
        <taxon>Fungi</taxon>
        <taxon>Fungi incertae sedis</taxon>
        <taxon>Mucoromycota</taxon>
        <taxon>Mucoromycotina</taxon>
        <taxon>Mucoromycetes</taxon>
        <taxon>Mucorales</taxon>
        <taxon>Mucorineae</taxon>
        <taxon>Mucoraceae</taxon>
        <taxon>Helicostylum</taxon>
    </lineage>
</organism>
<evidence type="ECO:0000313" key="2">
    <source>
        <dbReference type="EMBL" id="GAA5802576.1"/>
    </source>
</evidence>
<dbReference type="Proteomes" id="UP001476247">
    <property type="component" value="Unassembled WGS sequence"/>
</dbReference>
<proteinExistence type="predicted"/>
<keyword evidence="1" id="KW-0812">Transmembrane</keyword>
<protein>
    <submittedName>
        <fullName evidence="2">Uncharacterized protein</fullName>
    </submittedName>
</protein>
<dbReference type="EMBL" id="BAABUJ010000023">
    <property type="protein sequence ID" value="GAA5802576.1"/>
    <property type="molecule type" value="Genomic_DNA"/>
</dbReference>
<reference evidence="2 3" key="1">
    <citation type="submission" date="2024-04" db="EMBL/GenBank/DDBJ databases">
        <title>genome sequences of Mucor flavus KT1a and Helicostylum pulchrum KT1b strains isolation_sourced from the surface of a dry-aged beef.</title>
        <authorList>
            <person name="Toyotome T."/>
            <person name="Hosono M."/>
            <person name="Torimaru M."/>
            <person name="Fukuda K."/>
            <person name="Mikami N."/>
        </authorList>
    </citation>
    <scope>NUCLEOTIDE SEQUENCE [LARGE SCALE GENOMIC DNA]</scope>
    <source>
        <strain evidence="2 3">KT1b</strain>
    </source>
</reference>
<keyword evidence="3" id="KW-1185">Reference proteome</keyword>
<keyword evidence="1" id="KW-0472">Membrane</keyword>
<evidence type="ECO:0000313" key="3">
    <source>
        <dbReference type="Proteomes" id="UP001476247"/>
    </source>
</evidence>
<accession>A0ABP9Y6I6</accession>
<keyword evidence="1" id="KW-1133">Transmembrane helix</keyword>
<comment type="caution">
    <text evidence="2">The sequence shown here is derived from an EMBL/GenBank/DDBJ whole genome shotgun (WGS) entry which is preliminary data.</text>
</comment>
<gene>
    <name evidence="2" type="ORF">HPULCUR_008046</name>
</gene>